<dbReference type="InterPro" id="IPR013685">
    <property type="entry name" value="POTRA_FtsQ_type"/>
</dbReference>
<dbReference type="Proteomes" id="UP000252479">
    <property type="component" value="Unassembled WGS sequence"/>
</dbReference>
<keyword evidence="4 9" id="KW-0132">Cell division</keyword>
<comment type="subunit">
    <text evidence="9">Part of a complex composed of FtsB, FtsL and FtsQ.</text>
</comment>
<keyword evidence="12" id="KW-1185">Reference proteome</keyword>
<evidence type="ECO:0000256" key="1">
    <source>
        <dbReference type="ARBA" id="ARBA00004370"/>
    </source>
</evidence>
<sequence>MNITAEQPQKRQPLPSMPTKDQWSGGFFLLLVIVGISALIYSTFSWMTDEQRLPLSHLMVEGDLHHVSPKDVQIALASLSHIGTFMTQDVNELQKVLKTVPWVAQISIRKQWPDLVKVYIVEHKASAIWNGNALLNKSGDVFNGRPNDVIDNMVNLYGPDGSSEKVLDVWKLSSEKLAPLGRTITSVVLNERLAWQIILDNGIRLELGKDARDDRLNRFIKLYSRLGDKAEQVSYIDLRYDTGAAIGWIPDDDSAQERNK</sequence>
<dbReference type="PANTHER" id="PTHR35851">
    <property type="entry name" value="CELL DIVISION PROTEIN FTSQ"/>
    <property type="match status" value="1"/>
</dbReference>
<dbReference type="Gene3D" id="3.10.20.310">
    <property type="entry name" value="membrane protein fhac"/>
    <property type="match status" value="1"/>
</dbReference>
<organism evidence="11 12">
    <name type="scientific">Vibrio casei</name>
    <dbReference type="NCBI Taxonomy" id="673372"/>
    <lineage>
        <taxon>Bacteria</taxon>
        <taxon>Pseudomonadati</taxon>
        <taxon>Pseudomonadota</taxon>
        <taxon>Gammaproteobacteria</taxon>
        <taxon>Vibrionales</taxon>
        <taxon>Vibrionaceae</taxon>
        <taxon>Vibrio</taxon>
    </lineage>
</organism>
<dbReference type="RefSeq" id="WP_086961949.1">
    <property type="nucleotide sequence ID" value="NZ_AP018680.1"/>
</dbReference>
<dbReference type="InterPro" id="IPR045335">
    <property type="entry name" value="FtsQ_C_sf"/>
</dbReference>
<dbReference type="InterPro" id="IPR026579">
    <property type="entry name" value="FtsQ"/>
</dbReference>
<reference evidence="11 12" key="1">
    <citation type="journal article" date="2017" name="Elife">
        <title>Extensive horizontal gene transfer in cheese-associated bacteria.</title>
        <authorList>
            <person name="Bonham K.S."/>
            <person name="Wolfe B.E."/>
            <person name="Dutton R.J."/>
        </authorList>
    </citation>
    <scope>NUCLEOTIDE SEQUENCE [LARGE SCALE GENOMIC DNA]</scope>
    <source>
        <strain evidence="11 12">JB196</strain>
    </source>
</reference>
<name>A0A368LL24_9VIBR</name>
<dbReference type="Pfam" id="PF03799">
    <property type="entry name" value="FtsQ_DivIB_C"/>
    <property type="match status" value="1"/>
</dbReference>
<evidence type="ECO:0000313" key="12">
    <source>
        <dbReference type="Proteomes" id="UP000252479"/>
    </source>
</evidence>
<dbReference type="PROSITE" id="PS51779">
    <property type="entry name" value="POTRA"/>
    <property type="match status" value="1"/>
</dbReference>
<dbReference type="GO" id="GO:0032153">
    <property type="term" value="C:cell division site"/>
    <property type="evidence" value="ECO:0007669"/>
    <property type="project" value="UniProtKB-UniRule"/>
</dbReference>
<dbReference type="Pfam" id="PF08478">
    <property type="entry name" value="POTRA_1"/>
    <property type="match status" value="1"/>
</dbReference>
<dbReference type="Gene3D" id="3.40.50.11690">
    <property type="entry name" value="Cell division protein FtsQ/DivIB"/>
    <property type="match status" value="1"/>
</dbReference>
<evidence type="ECO:0000256" key="6">
    <source>
        <dbReference type="ARBA" id="ARBA00022989"/>
    </source>
</evidence>
<dbReference type="InterPro" id="IPR005548">
    <property type="entry name" value="Cell_div_FtsQ/DivIB_C"/>
</dbReference>
<evidence type="ECO:0000256" key="5">
    <source>
        <dbReference type="ARBA" id="ARBA00022692"/>
    </source>
</evidence>
<keyword evidence="8 9" id="KW-0131">Cell cycle</keyword>
<dbReference type="GO" id="GO:0043093">
    <property type="term" value="P:FtsZ-dependent cytokinesis"/>
    <property type="evidence" value="ECO:0007669"/>
    <property type="project" value="UniProtKB-UniRule"/>
</dbReference>
<keyword evidence="3 9" id="KW-0997">Cell inner membrane</keyword>
<dbReference type="PANTHER" id="PTHR35851:SF1">
    <property type="entry name" value="CELL DIVISION PROTEIN FTSQ"/>
    <property type="match status" value="1"/>
</dbReference>
<proteinExistence type="inferred from homology"/>
<evidence type="ECO:0000256" key="4">
    <source>
        <dbReference type="ARBA" id="ARBA00022618"/>
    </source>
</evidence>
<accession>A0A368LL24</accession>
<dbReference type="InterPro" id="IPR034746">
    <property type="entry name" value="POTRA"/>
</dbReference>
<evidence type="ECO:0000256" key="7">
    <source>
        <dbReference type="ARBA" id="ARBA00023136"/>
    </source>
</evidence>
<keyword evidence="6 9" id="KW-1133">Transmembrane helix</keyword>
<comment type="caution">
    <text evidence="11">The sequence shown here is derived from an EMBL/GenBank/DDBJ whole genome shotgun (WGS) entry which is preliminary data.</text>
</comment>
<keyword evidence="7 9" id="KW-0472">Membrane</keyword>
<comment type="similarity">
    <text evidence="9">Belongs to the FtsQ/DivIB family. FtsQ subfamily.</text>
</comment>
<dbReference type="GO" id="GO:0090529">
    <property type="term" value="P:cell septum assembly"/>
    <property type="evidence" value="ECO:0007669"/>
    <property type="project" value="InterPro"/>
</dbReference>
<evidence type="ECO:0000256" key="8">
    <source>
        <dbReference type="ARBA" id="ARBA00023306"/>
    </source>
</evidence>
<evidence type="ECO:0000256" key="3">
    <source>
        <dbReference type="ARBA" id="ARBA00022519"/>
    </source>
</evidence>
<evidence type="ECO:0000259" key="10">
    <source>
        <dbReference type="PROSITE" id="PS51779"/>
    </source>
</evidence>
<gene>
    <name evidence="9" type="primary">ftsQ</name>
    <name evidence="11" type="ORF">CIK83_02080</name>
</gene>
<dbReference type="HAMAP" id="MF_00911">
    <property type="entry name" value="FtsQ_subfam"/>
    <property type="match status" value="1"/>
</dbReference>
<feature type="transmembrane region" description="Helical" evidence="9">
    <location>
        <begin position="23"/>
        <end position="44"/>
    </location>
</feature>
<dbReference type="GeneID" id="303187685"/>
<protein>
    <recommendedName>
        <fullName evidence="9">Cell division protein FtsQ</fullName>
    </recommendedName>
</protein>
<dbReference type="GO" id="GO:0005886">
    <property type="term" value="C:plasma membrane"/>
    <property type="evidence" value="ECO:0007669"/>
    <property type="project" value="UniProtKB-SubCell"/>
</dbReference>
<evidence type="ECO:0000256" key="2">
    <source>
        <dbReference type="ARBA" id="ARBA00022475"/>
    </source>
</evidence>
<evidence type="ECO:0000313" key="11">
    <source>
        <dbReference type="EMBL" id="RCS72495.1"/>
    </source>
</evidence>
<dbReference type="OrthoDB" id="9790370at2"/>
<evidence type="ECO:0000256" key="9">
    <source>
        <dbReference type="HAMAP-Rule" id="MF_00911"/>
    </source>
</evidence>
<feature type="domain" description="POTRA" evidence="10">
    <location>
        <begin position="53"/>
        <end position="123"/>
    </location>
</feature>
<dbReference type="AlphaFoldDB" id="A0A368LL24"/>
<dbReference type="EMBL" id="QPGL01000001">
    <property type="protein sequence ID" value="RCS72495.1"/>
    <property type="molecule type" value="Genomic_DNA"/>
</dbReference>
<comment type="subcellular location">
    <subcellularLocation>
        <location evidence="9">Cell inner membrane</location>
        <topology evidence="9">Single-pass type II membrane protein</topology>
    </subcellularLocation>
    <subcellularLocation>
        <location evidence="1">Membrane</location>
    </subcellularLocation>
    <text evidence="9">Localizes to the division septum.</text>
</comment>
<comment type="function">
    <text evidence="9">Essential cell division protein. May link together the upstream cell division proteins, which are predominantly cytoplasmic, with the downstream cell division proteins, which are predominantly periplasmic. May control correct divisome assembly.</text>
</comment>
<keyword evidence="5 9" id="KW-0812">Transmembrane</keyword>
<keyword evidence="2 9" id="KW-1003">Cell membrane</keyword>